<feature type="signal peptide" evidence="3">
    <location>
        <begin position="1"/>
        <end position="25"/>
    </location>
</feature>
<accession>A0A2P6S0N6</accession>
<protein>
    <submittedName>
        <fullName evidence="5">Putative wall-associated receptor kinase, galacturonan-binding domain-containing protein</fullName>
    </submittedName>
</protein>
<evidence type="ECO:0000313" key="6">
    <source>
        <dbReference type="Proteomes" id="UP000238479"/>
    </source>
</evidence>
<gene>
    <name evidence="5" type="ORF">RchiOBHm_Chr2g0152941</name>
</gene>
<dbReference type="InterPro" id="IPR025287">
    <property type="entry name" value="WAK_GUB"/>
</dbReference>
<dbReference type="STRING" id="74649.A0A2P6S0N6"/>
<dbReference type="OMA" id="IDGINCC"/>
<keyword evidence="5" id="KW-0675">Receptor</keyword>
<evidence type="ECO:0000259" key="4">
    <source>
        <dbReference type="Pfam" id="PF13947"/>
    </source>
</evidence>
<keyword evidence="2 3" id="KW-0732">Signal</keyword>
<reference evidence="5 6" key="1">
    <citation type="journal article" date="2018" name="Nat. Genet.">
        <title>The Rosa genome provides new insights in the design of modern roses.</title>
        <authorList>
            <person name="Bendahmane M."/>
        </authorList>
    </citation>
    <scope>NUCLEOTIDE SEQUENCE [LARGE SCALE GENOMIC DNA]</scope>
    <source>
        <strain evidence="6">cv. Old Blush</strain>
    </source>
</reference>
<keyword evidence="5" id="KW-0808">Transferase</keyword>
<dbReference type="GO" id="GO:0016020">
    <property type="term" value="C:membrane"/>
    <property type="evidence" value="ECO:0007669"/>
    <property type="project" value="UniProtKB-SubCell"/>
</dbReference>
<dbReference type="PANTHER" id="PTHR33491">
    <property type="entry name" value="OSJNBA0016N04.9 PROTEIN"/>
    <property type="match status" value="1"/>
</dbReference>
<keyword evidence="6" id="KW-1185">Reference proteome</keyword>
<evidence type="ECO:0000256" key="2">
    <source>
        <dbReference type="ARBA" id="ARBA00022729"/>
    </source>
</evidence>
<comment type="caution">
    <text evidence="5">The sequence shown here is derived from an EMBL/GenBank/DDBJ whole genome shotgun (WGS) entry which is preliminary data.</text>
</comment>
<keyword evidence="5" id="KW-0418">Kinase</keyword>
<evidence type="ECO:0000256" key="1">
    <source>
        <dbReference type="ARBA" id="ARBA00004167"/>
    </source>
</evidence>
<evidence type="ECO:0000256" key="3">
    <source>
        <dbReference type="SAM" id="SignalP"/>
    </source>
</evidence>
<feature type="chain" id="PRO_5015124369" evidence="3">
    <location>
        <begin position="26"/>
        <end position="296"/>
    </location>
</feature>
<proteinExistence type="predicted"/>
<dbReference type="Gramene" id="PRQ52206">
    <property type="protein sequence ID" value="PRQ52206"/>
    <property type="gene ID" value="RchiOBHm_Chr2g0152941"/>
</dbReference>
<dbReference type="AlphaFoldDB" id="A0A2P6S0N6"/>
<dbReference type="OrthoDB" id="1166470at2759"/>
<dbReference type="EMBL" id="PDCK01000040">
    <property type="protein sequence ID" value="PRQ52206.1"/>
    <property type="molecule type" value="Genomic_DNA"/>
</dbReference>
<dbReference type="Proteomes" id="UP000238479">
    <property type="component" value="Chromosome 2"/>
</dbReference>
<evidence type="ECO:0000313" key="5">
    <source>
        <dbReference type="EMBL" id="PRQ52206.1"/>
    </source>
</evidence>
<comment type="subcellular location">
    <subcellularLocation>
        <location evidence="1">Membrane</location>
        <topology evidence="1">Single-pass membrane protein</topology>
    </subcellularLocation>
</comment>
<dbReference type="Pfam" id="PF13947">
    <property type="entry name" value="GUB_WAK_bind"/>
    <property type="match status" value="1"/>
</dbReference>
<dbReference type="GO" id="GO:0030247">
    <property type="term" value="F:polysaccharide binding"/>
    <property type="evidence" value="ECO:0007669"/>
    <property type="project" value="InterPro"/>
</dbReference>
<feature type="domain" description="Wall-associated receptor kinase galacturonan-binding" evidence="4">
    <location>
        <begin position="41"/>
        <end position="102"/>
    </location>
</feature>
<dbReference type="GO" id="GO:0016301">
    <property type="term" value="F:kinase activity"/>
    <property type="evidence" value="ECO:0007669"/>
    <property type="project" value="UniProtKB-KW"/>
</dbReference>
<sequence length="296" mass="33738">MAVILLQLLVRITLLLTFWSISTMATSSSSELAWPIAKPNCETHCGNISIPYPFGIGPNKDCYFDEWFEIECANNSTGPHKPFLKHTQPKLEVLNISMEGTLLVNNPATFFYEGNRTRQLAPNLTEGPFIYSQTYAYNRFTAMSCGFSELVRSDYDERVLGGCFSACNTDSSSIYNYGYDCIDGINCCQATLPPYLTLITTKIQYSETDEELLTYYNYAFLAEQTWFQNKNFKNTTMELKNAWFEQNISKFKAIEASMGMFPVVLDWSIRLYDTSSYFAIFKGFIGSHSSYNDSRP</sequence>
<name>A0A2P6S0N6_ROSCH</name>
<organism evidence="5 6">
    <name type="scientific">Rosa chinensis</name>
    <name type="common">China rose</name>
    <dbReference type="NCBI Taxonomy" id="74649"/>
    <lineage>
        <taxon>Eukaryota</taxon>
        <taxon>Viridiplantae</taxon>
        <taxon>Streptophyta</taxon>
        <taxon>Embryophyta</taxon>
        <taxon>Tracheophyta</taxon>
        <taxon>Spermatophyta</taxon>
        <taxon>Magnoliopsida</taxon>
        <taxon>eudicotyledons</taxon>
        <taxon>Gunneridae</taxon>
        <taxon>Pentapetalae</taxon>
        <taxon>rosids</taxon>
        <taxon>fabids</taxon>
        <taxon>Rosales</taxon>
        <taxon>Rosaceae</taxon>
        <taxon>Rosoideae</taxon>
        <taxon>Rosoideae incertae sedis</taxon>
        <taxon>Rosa</taxon>
    </lineage>
</organism>